<evidence type="ECO:0000256" key="1">
    <source>
        <dbReference type="ARBA" id="ARBA00022676"/>
    </source>
</evidence>
<accession>A0ABY4T9Z3</accession>
<dbReference type="InterPro" id="IPR002201">
    <property type="entry name" value="Glyco_trans_9"/>
</dbReference>
<sequence length="364" mass="39053">MSTAVSIDEATRANPTRVPLHGRMHAWRRRTITWLLRRVMPPARNLVREGELPVAGIQRVLICRPNHRLGNTVMLTALMSEIESRFPGAEVDVLGSGGATRSVYAGFDCLGELFLLDRRALRRPFATIGTLRKLRAKRYDLVVDAAAGSSSGRIAASLARARFQLSVDALGSDVPTHFAARPVRALRRALGVADATPVPNLDLRLSAAERVAGAAALARVLRVPDPSGPTLAIFPNATGRKCLDATWWQTFVSELLARVGPLRIVELVAADGQSRIGNAYPTYFTSDPRKLAAFIDAAGIYVSADCGVMHLAAATSAITIGIFGATDPERYAPYGPRNTGFRSDDGCPVASATRAAAHLRGAIR</sequence>
<dbReference type="Pfam" id="PF01075">
    <property type="entry name" value="Glyco_transf_9"/>
    <property type="match status" value="1"/>
</dbReference>
<dbReference type="Proteomes" id="UP001056681">
    <property type="component" value="Chromosome"/>
</dbReference>
<evidence type="ECO:0000313" key="4">
    <source>
        <dbReference type="Proteomes" id="UP001056681"/>
    </source>
</evidence>
<name>A0ABY4T9Z3_9GAMM</name>
<proteinExistence type="predicted"/>
<evidence type="ECO:0000256" key="2">
    <source>
        <dbReference type="ARBA" id="ARBA00022679"/>
    </source>
</evidence>
<dbReference type="SUPFAM" id="SSF53756">
    <property type="entry name" value="UDP-Glycosyltransferase/glycogen phosphorylase"/>
    <property type="match status" value="1"/>
</dbReference>
<dbReference type="RefSeq" id="WP_250340209.1">
    <property type="nucleotide sequence ID" value="NZ_CP063231.1"/>
</dbReference>
<dbReference type="Gene3D" id="3.40.50.2000">
    <property type="entry name" value="Glycogen Phosphorylase B"/>
    <property type="match status" value="2"/>
</dbReference>
<keyword evidence="4" id="KW-1185">Reference proteome</keyword>
<dbReference type="InterPro" id="IPR051199">
    <property type="entry name" value="LPS_LOS_Heptosyltrfase"/>
</dbReference>
<organism evidence="3 4">
    <name type="scientific">Luteibacter flocculans</name>
    <dbReference type="NCBI Taxonomy" id="2780091"/>
    <lineage>
        <taxon>Bacteria</taxon>
        <taxon>Pseudomonadati</taxon>
        <taxon>Pseudomonadota</taxon>
        <taxon>Gammaproteobacteria</taxon>
        <taxon>Lysobacterales</taxon>
        <taxon>Rhodanobacteraceae</taxon>
        <taxon>Luteibacter</taxon>
    </lineage>
</organism>
<dbReference type="PANTHER" id="PTHR30160">
    <property type="entry name" value="TETRAACYLDISACCHARIDE 4'-KINASE-RELATED"/>
    <property type="match status" value="1"/>
</dbReference>
<dbReference type="EMBL" id="CP063231">
    <property type="protein sequence ID" value="URL59694.1"/>
    <property type="molecule type" value="Genomic_DNA"/>
</dbReference>
<evidence type="ECO:0000313" key="3">
    <source>
        <dbReference type="EMBL" id="URL59694.1"/>
    </source>
</evidence>
<gene>
    <name evidence="3" type="ORF">IM816_06255</name>
</gene>
<protein>
    <submittedName>
        <fullName evidence="3">Glycosyltransferase family 9 protein</fullName>
    </submittedName>
</protein>
<reference evidence="3" key="1">
    <citation type="submission" date="2020-10" db="EMBL/GenBank/DDBJ databases">
        <title>Whole-genome sequence of Luteibacter sp. EIF3.</title>
        <authorList>
            <person name="Friedrich I."/>
            <person name="Hertel R."/>
            <person name="Daniel R."/>
        </authorList>
    </citation>
    <scope>NUCLEOTIDE SEQUENCE</scope>
    <source>
        <strain evidence="3">EIF3</strain>
    </source>
</reference>
<keyword evidence="1" id="KW-0328">Glycosyltransferase</keyword>
<dbReference type="PANTHER" id="PTHR30160:SF1">
    <property type="entry name" value="LIPOPOLYSACCHARIDE 1,2-N-ACETYLGLUCOSAMINETRANSFERASE-RELATED"/>
    <property type="match status" value="1"/>
</dbReference>
<keyword evidence="2" id="KW-0808">Transferase</keyword>